<dbReference type="EMBL" id="JAAMPC010000006">
    <property type="protein sequence ID" value="KAG2306725.1"/>
    <property type="molecule type" value="Genomic_DNA"/>
</dbReference>
<dbReference type="Proteomes" id="UP000886595">
    <property type="component" value="Unassembled WGS sequence"/>
</dbReference>
<protein>
    <submittedName>
        <fullName evidence="2">Uncharacterized protein</fullName>
    </submittedName>
</protein>
<organism evidence="2 3">
    <name type="scientific">Brassica carinata</name>
    <name type="common">Ethiopian mustard</name>
    <name type="synonym">Abyssinian cabbage</name>
    <dbReference type="NCBI Taxonomy" id="52824"/>
    <lineage>
        <taxon>Eukaryota</taxon>
        <taxon>Viridiplantae</taxon>
        <taxon>Streptophyta</taxon>
        <taxon>Embryophyta</taxon>
        <taxon>Tracheophyta</taxon>
        <taxon>Spermatophyta</taxon>
        <taxon>Magnoliopsida</taxon>
        <taxon>eudicotyledons</taxon>
        <taxon>Gunneridae</taxon>
        <taxon>Pentapetalae</taxon>
        <taxon>rosids</taxon>
        <taxon>malvids</taxon>
        <taxon>Brassicales</taxon>
        <taxon>Brassicaceae</taxon>
        <taxon>Brassiceae</taxon>
        <taxon>Brassica</taxon>
    </lineage>
</organism>
<gene>
    <name evidence="2" type="ORF">Bca52824_026473</name>
</gene>
<feature type="compositionally biased region" description="Basic and acidic residues" evidence="1">
    <location>
        <begin position="81"/>
        <end position="106"/>
    </location>
</feature>
<feature type="region of interest" description="Disordered" evidence="1">
    <location>
        <begin position="46"/>
        <end position="106"/>
    </location>
</feature>
<name>A0A8X7SHS0_BRACI</name>
<feature type="compositionally biased region" description="Basic and acidic residues" evidence="1">
    <location>
        <begin position="58"/>
        <end position="67"/>
    </location>
</feature>
<evidence type="ECO:0000256" key="1">
    <source>
        <dbReference type="SAM" id="MobiDB-lite"/>
    </source>
</evidence>
<proteinExistence type="predicted"/>
<reference evidence="2 3" key="1">
    <citation type="submission" date="2020-02" db="EMBL/GenBank/DDBJ databases">
        <authorList>
            <person name="Ma Q."/>
            <person name="Huang Y."/>
            <person name="Song X."/>
            <person name="Pei D."/>
        </authorList>
    </citation>
    <scope>NUCLEOTIDE SEQUENCE [LARGE SCALE GENOMIC DNA]</scope>
    <source>
        <strain evidence="2">Sxm20200214</strain>
        <tissue evidence="2">Leaf</tissue>
    </source>
</reference>
<sequence length="153" mass="17127">MISSHIHHLLPSSRIGILYVFSPTVCVTTEVPPIFVMAGGSRWHGRKQTRTAIGPSEEGDRLGHDKSVTAQYAPPDLSVEAQHRQNEESVKERTIEPLEDPTHKEAVTPTDVDYSQHEENRHERISILYAGTEENIASPVRREHSKSGSLLLM</sequence>
<accession>A0A8X7SHS0</accession>
<evidence type="ECO:0000313" key="3">
    <source>
        <dbReference type="Proteomes" id="UP000886595"/>
    </source>
</evidence>
<dbReference type="AlphaFoldDB" id="A0A8X7SHS0"/>
<evidence type="ECO:0000313" key="2">
    <source>
        <dbReference type="EMBL" id="KAG2306725.1"/>
    </source>
</evidence>
<keyword evidence="3" id="KW-1185">Reference proteome</keyword>
<comment type="caution">
    <text evidence="2">The sequence shown here is derived from an EMBL/GenBank/DDBJ whole genome shotgun (WGS) entry which is preliminary data.</text>
</comment>